<feature type="transmembrane region" description="Helical" evidence="7">
    <location>
        <begin position="723"/>
        <end position="747"/>
    </location>
</feature>
<name>A0ABQ2QXD7_9ACTN</name>
<evidence type="ECO:0000256" key="1">
    <source>
        <dbReference type="ARBA" id="ARBA00004651"/>
    </source>
</evidence>
<evidence type="ECO:0000256" key="6">
    <source>
        <dbReference type="ARBA" id="ARBA00038076"/>
    </source>
</evidence>
<dbReference type="InterPro" id="IPR050250">
    <property type="entry name" value="Macrolide_Exporter_MacB"/>
</dbReference>
<evidence type="ECO:0000256" key="7">
    <source>
        <dbReference type="SAM" id="Phobius"/>
    </source>
</evidence>
<accession>A0ABQ2QXD7</accession>
<feature type="transmembrane region" description="Helical" evidence="7">
    <location>
        <begin position="405"/>
        <end position="424"/>
    </location>
</feature>
<gene>
    <name evidence="9" type="ORF">GCM10010140_36420</name>
</gene>
<dbReference type="PANTHER" id="PTHR30572">
    <property type="entry name" value="MEMBRANE COMPONENT OF TRANSPORTER-RELATED"/>
    <property type="match status" value="1"/>
</dbReference>
<keyword evidence="4 7" id="KW-1133">Transmembrane helix</keyword>
<proteinExistence type="inferred from homology"/>
<comment type="subcellular location">
    <subcellularLocation>
        <location evidence="1">Cell membrane</location>
        <topology evidence="1">Multi-pass membrane protein</topology>
    </subcellularLocation>
</comment>
<feature type="transmembrane region" description="Helical" evidence="7">
    <location>
        <begin position="430"/>
        <end position="460"/>
    </location>
</feature>
<feature type="domain" description="ABC3 transporter permease C-terminal" evidence="8">
    <location>
        <begin position="726"/>
        <end position="846"/>
    </location>
</feature>
<evidence type="ECO:0000313" key="9">
    <source>
        <dbReference type="EMBL" id="GGQ02887.1"/>
    </source>
</evidence>
<evidence type="ECO:0000313" key="10">
    <source>
        <dbReference type="Proteomes" id="UP000611554"/>
    </source>
</evidence>
<keyword evidence="5 7" id="KW-0472">Membrane</keyword>
<feature type="transmembrane region" description="Helical" evidence="7">
    <location>
        <begin position="768"/>
        <end position="801"/>
    </location>
</feature>
<organism evidence="9 10">
    <name type="scientific">Streptosporangium pseudovulgare</name>
    <dbReference type="NCBI Taxonomy" id="35765"/>
    <lineage>
        <taxon>Bacteria</taxon>
        <taxon>Bacillati</taxon>
        <taxon>Actinomycetota</taxon>
        <taxon>Actinomycetes</taxon>
        <taxon>Streptosporangiales</taxon>
        <taxon>Streptosporangiaceae</taxon>
        <taxon>Streptosporangium</taxon>
    </lineage>
</organism>
<keyword evidence="10" id="KW-1185">Reference proteome</keyword>
<protein>
    <recommendedName>
        <fullName evidence="8">ABC3 transporter permease C-terminal domain-containing protein</fullName>
    </recommendedName>
</protein>
<dbReference type="PANTHER" id="PTHR30572:SF4">
    <property type="entry name" value="ABC TRANSPORTER PERMEASE YTRF"/>
    <property type="match status" value="1"/>
</dbReference>
<dbReference type="Proteomes" id="UP000611554">
    <property type="component" value="Unassembled WGS sequence"/>
</dbReference>
<evidence type="ECO:0000256" key="5">
    <source>
        <dbReference type="ARBA" id="ARBA00023136"/>
    </source>
</evidence>
<feature type="transmembrane region" description="Helical" evidence="7">
    <location>
        <begin position="37"/>
        <end position="58"/>
    </location>
</feature>
<dbReference type="Pfam" id="PF02687">
    <property type="entry name" value="FtsX"/>
    <property type="match status" value="2"/>
</dbReference>
<feature type="transmembrane region" description="Helical" evidence="7">
    <location>
        <begin position="827"/>
        <end position="851"/>
    </location>
</feature>
<feature type="transmembrane region" description="Helical" evidence="7">
    <location>
        <begin position="480"/>
        <end position="505"/>
    </location>
</feature>
<keyword evidence="3 7" id="KW-0812">Transmembrane</keyword>
<evidence type="ECO:0000259" key="8">
    <source>
        <dbReference type="Pfam" id="PF02687"/>
    </source>
</evidence>
<sequence>MIFRTEVGRRPSFTFPAAFRAALRISRRDALRARGRSALIVAMVGLPVLVITLALILVETADVTPDEELTSRIGAADLRIRASDVLRPGRPPGDPAALLGPGARIIPFNTGGADLWGTGGYDRVAVRELDLRDPLTRGTYRLLRGRLPAAPGEIAVTPRVAERGSPPGTAPVVTRRRRPVRVVGVVEHPHRPDSREIVGLPSALLPGGTGTGWLADTPEPMTMADVRRLREAGLTVHAPVIPGGSEYLDECCFVSGINDPEEVAGIALIVVMGVLEVTLLAGPAFAVGARRRRRELALVAAQGGSPGQVRMVLLADGVVLGGGAALLGLALGVGLGALSAALEAGRLIGRVGPLDIPWVPVLVVTALGAVAGMTAAVLPAVRAARQDVAAVLAGRRSGARGRAGHPLPGLVLLLAGAAATVLAIRFRTTWVLIAAVPAQLGLIALAPSLVRGAAVAAGALPLPLRLAVRDAARNRGRTAWAVAAVMTATAACTVAAVMTASGFAVRSAAYHAALPEGTTTITGLSLDDTRWARAREVAGRRTPGTPPVEAVAPMDVRGAHVEIVTEVSSGGAPYGRHYHGGLPVGDGRLLTLVQGREDPVAAAAFAAGRAVVFDPDLVRDGRLRLRLTVRRPGGRPRGIPADPAVPAVVARAADPRHAVAVLPASALPALGLKPAARVLYLDPAAHRLGPAERTRLERELAATAGRAEVTIQSGLGRGVLPQLALLLAAAAVLALGGTLAATGLAAADLRPDLATMAAVGAKPGTRRLVVAGQAGFITALGALAGAPQGVAIGVAALWPVLAPGRTISMPPHRGWLPPFPAEPPVVAVPWVFLTALVVGLPLLAALVAGTFTRVRVTLTRRVT</sequence>
<comment type="similarity">
    <text evidence="6">Belongs to the ABC-4 integral membrane protein family.</text>
</comment>
<feature type="transmembrane region" description="Helical" evidence="7">
    <location>
        <begin position="358"/>
        <end position="384"/>
    </location>
</feature>
<keyword evidence="2" id="KW-1003">Cell membrane</keyword>
<feature type="domain" description="ABC3 transporter permease C-terminal" evidence="8">
    <location>
        <begin position="284"/>
        <end position="387"/>
    </location>
</feature>
<evidence type="ECO:0000256" key="4">
    <source>
        <dbReference type="ARBA" id="ARBA00022989"/>
    </source>
</evidence>
<comment type="caution">
    <text evidence="9">The sequence shown here is derived from an EMBL/GenBank/DDBJ whole genome shotgun (WGS) entry which is preliminary data.</text>
</comment>
<reference evidence="10" key="1">
    <citation type="journal article" date="2019" name="Int. J. Syst. Evol. Microbiol.">
        <title>The Global Catalogue of Microorganisms (GCM) 10K type strain sequencing project: providing services to taxonomists for standard genome sequencing and annotation.</title>
        <authorList>
            <consortium name="The Broad Institute Genomics Platform"/>
            <consortium name="The Broad Institute Genome Sequencing Center for Infectious Disease"/>
            <person name="Wu L."/>
            <person name="Ma J."/>
        </authorList>
    </citation>
    <scope>NUCLEOTIDE SEQUENCE [LARGE SCALE GENOMIC DNA]</scope>
    <source>
        <strain evidence="10">JCM 3115</strain>
    </source>
</reference>
<dbReference type="EMBL" id="BMQJ01000008">
    <property type="protein sequence ID" value="GGQ02887.1"/>
    <property type="molecule type" value="Genomic_DNA"/>
</dbReference>
<dbReference type="RefSeq" id="WP_189247656.1">
    <property type="nucleotide sequence ID" value="NZ_BMQJ01000008.1"/>
</dbReference>
<feature type="transmembrane region" description="Helical" evidence="7">
    <location>
        <begin position="318"/>
        <end position="338"/>
    </location>
</feature>
<evidence type="ECO:0000256" key="2">
    <source>
        <dbReference type="ARBA" id="ARBA00022475"/>
    </source>
</evidence>
<dbReference type="InterPro" id="IPR003838">
    <property type="entry name" value="ABC3_permease_C"/>
</dbReference>
<evidence type="ECO:0000256" key="3">
    <source>
        <dbReference type="ARBA" id="ARBA00022692"/>
    </source>
</evidence>
<feature type="transmembrane region" description="Helical" evidence="7">
    <location>
        <begin position="263"/>
        <end position="287"/>
    </location>
</feature>